<dbReference type="InterPro" id="IPR014263">
    <property type="entry name" value="Methanolan_biosynth_EpsI"/>
</dbReference>
<feature type="signal peptide" evidence="1">
    <location>
        <begin position="1"/>
        <end position="23"/>
    </location>
</feature>
<name>A0A5K7ZJW0_9BACT</name>
<accession>A0A5K7ZJW0</accession>
<dbReference type="RefSeq" id="WP_155322056.1">
    <property type="nucleotide sequence ID" value="NZ_AP021876.1"/>
</dbReference>
<evidence type="ECO:0000313" key="4">
    <source>
        <dbReference type="Proteomes" id="UP000425960"/>
    </source>
</evidence>
<dbReference type="EMBL" id="AP021876">
    <property type="protein sequence ID" value="BBO81316.1"/>
    <property type="molecule type" value="Genomic_DNA"/>
</dbReference>
<feature type="domain" description="Methanolan biosynthesis EpsI" evidence="2">
    <location>
        <begin position="11"/>
        <end position="208"/>
    </location>
</feature>
<evidence type="ECO:0000256" key="1">
    <source>
        <dbReference type="SAM" id="SignalP"/>
    </source>
</evidence>
<protein>
    <submittedName>
        <fullName evidence="3">EpsI family protein</fullName>
    </submittedName>
</protein>
<dbReference type="KEGG" id="dov:DSCO28_18820"/>
<dbReference type="Pfam" id="PF11984">
    <property type="entry name" value="DUF3485"/>
    <property type="match status" value="1"/>
</dbReference>
<proteinExistence type="predicted"/>
<reference evidence="3 4" key="1">
    <citation type="submission" date="2019-11" db="EMBL/GenBank/DDBJ databases">
        <title>Comparative genomics of hydrocarbon-degrading Desulfosarcina strains.</title>
        <authorList>
            <person name="Watanabe M."/>
            <person name="Kojima H."/>
            <person name="Fukui M."/>
        </authorList>
    </citation>
    <scope>NUCLEOTIDE SEQUENCE [LARGE SCALE GENOMIC DNA]</scope>
    <source>
        <strain evidence="3 4">28bB2T</strain>
    </source>
</reference>
<dbReference type="AlphaFoldDB" id="A0A5K7ZJW0"/>
<dbReference type="NCBIfam" id="TIGR02914">
    <property type="entry name" value="EpsI_fam"/>
    <property type="match status" value="1"/>
</dbReference>
<evidence type="ECO:0000259" key="2">
    <source>
        <dbReference type="Pfam" id="PF11984"/>
    </source>
</evidence>
<feature type="chain" id="PRO_5024460429" evidence="1">
    <location>
        <begin position="24"/>
        <end position="216"/>
    </location>
</feature>
<dbReference type="Proteomes" id="UP000425960">
    <property type="component" value="Chromosome"/>
</dbReference>
<keyword evidence="1" id="KW-0732">Signal</keyword>
<gene>
    <name evidence="3" type="primary">epsI_2</name>
    <name evidence="3" type="ORF">DSCO28_18820</name>
</gene>
<evidence type="ECO:0000313" key="3">
    <source>
        <dbReference type="EMBL" id="BBO81316.1"/>
    </source>
</evidence>
<organism evidence="3 4">
    <name type="scientific">Desulfosarcina ovata subsp. sediminis</name>
    <dbReference type="NCBI Taxonomy" id="885957"/>
    <lineage>
        <taxon>Bacteria</taxon>
        <taxon>Pseudomonadati</taxon>
        <taxon>Thermodesulfobacteriota</taxon>
        <taxon>Desulfobacteria</taxon>
        <taxon>Desulfobacterales</taxon>
        <taxon>Desulfosarcinaceae</taxon>
        <taxon>Desulfosarcina</taxon>
    </lineage>
</organism>
<sequence length="216" mass="25047">MGNSIQKKLIVVILLLGVTSALAHVRGDTEAVRANKKPLRDAFTDLDGYRVSGQLQVEQNIFDFLKLDDYAYANFRKGKNSLSLYIGYYYTEDKVTAAHSPLVCFPAQGWMLDKPLFRQVSTQGHSVNYAEMEATLGKQKQLILYWFQTYLRSTPHTHMQKIYALYNRIMHNQEQSAFVRIAIPLDNLNREEAERFGTDFIRIFYPRFIDYIENNG</sequence>